<keyword evidence="2" id="KW-1185">Reference proteome</keyword>
<dbReference type="InterPro" id="IPR023214">
    <property type="entry name" value="HAD_sf"/>
</dbReference>
<dbReference type="Pfam" id="PF00702">
    <property type="entry name" value="Hydrolase"/>
    <property type="match status" value="1"/>
</dbReference>
<dbReference type="CDD" id="cd16415">
    <property type="entry name" value="HAD_dREG-2_like"/>
    <property type="match status" value="1"/>
</dbReference>
<dbReference type="Gene3D" id="1.10.150.720">
    <property type="entry name" value="Haloacid dehalogenase-like hydrolase"/>
    <property type="match status" value="1"/>
</dbReference>
<keyword evidence="1" id="KW-0378">Hydrolase</keyword>
<dbReference type="NCBIfam" id="TIGR01549">
    <property type="entry name" value="HAD-SF-IA-v1"/>
    <property type="match status" value="1"/>
</dbReference>
<proteinExistence type="predicted"/>
<gene>
    <name evidence="1" type="ORF">VB854_27460</name>
</gene>
<comment type="caution">
    <text evidence="1">The sequence shown here is derived from an EMBL/GenBank/DDBJ whole genome shotgun (WGS) entry which is preliminary data.</text>
</comment>
<dbReference type="NCBIfam" id="TIGR01509">
    <property type="entry name" value="HAD-SF-IA-v3"/>
    <property type="match status" value="1"/>
</dbReference>
<dbReference type="Proteomes" id="UP001301728">
    <property type="component" value="Unassembled WGS sequence"/>
</dbReference>
<dbReference type="SFLD" id="SFLDG01129">
    <property type="entry name" value="C1.5:_HAD__Beta-PGM__Phosphata"/>
    <property type="match status" value="1"/>
</dbReference>
<dbReference type="PANTHER" id="PTHR46191">
    <property type="match status" value="1"/>
</dbReference>
<dbReference type="PANTHER" id="PTHR46191:SF2">
    <property type="entry name" value="HALOACID DEHALOGENASE-LIKE HYDROLASE DOMAIN-CONTAINING PROTEIN 3"/>
    <property type="match status" value="1"/>
</dbReference>
<organism evidence="1 2">
    <name type="scientific">Limnoraphis robusta CCNP1315</name>
    <dbReference type="NCBI Taxonomy" id="3110306"/>
    <lineage>
        <taxon>Bacteria</taxon>
        <taxon>Bacillati</taxon>
        <taxon>Cyanobacteriota</taxon>
        <taxon>Cyanophyceae</taxon>
        <taxon>Oscillatoriophycideae</taxon>
        <taxon>Oscillatoriales</taxon>
        <taxon>Sirenicapillariaceae</taxon>
        <taxon>Limnoraphis</taxon>
    </lineage>
</organism>
<protein>
    <submittedName>
        <fullName evidence="1">HAD family hydrolase</fullName>
    </submittedName>
</protein>
<dbReference type="InterPro" id="IPR051828">
    <property type="entry name" value="HAD-like_hydrolase_domain"/>
</dbReference>
<reference evidence="1 2" key="1">
    <citation type="submission" date="2023-12" db="EMBL/GenBank/DDBJ databases">
        <title>Baltic Sea Cyanobacteria.</title>
        <authorList>
            <person name="Delbaje E."/>
            <person name="Fewer D.P."/>
            <person name="Shishido T.K."/>
        </authorList>
    </citation>
    <scope>NUCLEOTIDE SEQUENCE [LARGE SCALE GENOMIC DNA]</scope>
    <source>
        <strain evidence="1 2">CCNP 1315</strain>
    </source>
</reference>
<dbReference type="InterPro" id="IPR011949">
    <property type="entry name" value="HAD-SF_hydro_IA_REG-2-like"/>
</dbReference>
<dbReference type="SFLD" id="SFLDS00003">
    <property type="entry name" value="Haloacid_Dehalogenase"/>
    <property type="match status" value="1"/>
</dbReference>
<dbReference type="PRINTS" id="PR00413">
    <property type="entry name" value="HADHALOGNASE"/>
</dbReference>
<sequence>MFKPQVIFLDAVGTLFGVKDSVGEVYAKVAEQFGVKAEPNAVNQAFFKQFVASPAMAFPGKSLEEIPQLEFEWWEVIAINTFKQVGLFEEFNDFYDFFNALYAYFKTEKPWFVYPDVQPTLKKWQQQGIQLGVLSNFDSRLYPVLDALNLSEYFTSVTISTEVGAAKPDPKIFAVALQKYNCSSEVVVHIGDSLKADYQGAKSAGIRAILINRNEPGKTVPFEQNSDLIECKSLDHLPF</sequence>
<dbReference type="NCBIfam" id="TIGR02252">
    <property type="entry name" value="DREG-2"/>
    <property type="match status" value="1"/>
</dbReference>
<evidence type="ECO:0000313" key="1">
    <source>
        <dbReference type="EMBL" id="MEA5522673.1"/>
    </source>
</evidence>
<dbReference type="RefSeq" id="WP_323275130.1">
    <property type="nucleotide sequence ID" value="NZ_JAYGHT010000191.1"/>
</dbReference>
<dbReference type="GO" id="GO:0016787">
    <property type="term" value="F:hydrolase activity"/>
    <property type="evidence" value="ECO:0007669"/>
    <property type="project" value="UniProtKB-KW"/>
</dbReference>
<dbReference type="Gene3D" id="3.40.50.1000">
    <property type="entry name" value="HAD superfamily/HAD-like"/>
    <property type="match status" value="1"/>
</dbReference>
<evidence type="ECO:0000313" key="2">
    <source>
        <dbReference type="Proteomes" id="UP001301728"/>
    </source>
</evidence>
<dbReference type="SUPFAM" id="SSF56784">
    <property type="entry name" value="HAD-like"/>
    <property type="match status" value="1"/>
</dbReference>
<dbReference type="InterPro" id="IPR036412">
    <property type="entry name" value="HAD-like_sf"/>
</dbReference>
<name>A0ABU5U9A2_9CYAN</name>
<dbReference type="EMBL" id="JAYGHT010000191">
    <property type="protein sequence ID" value="MEA5522673.1"/>
    <property type="molecule type" value="Genomic_DNA"/>
</dbReference>
<dbReference type="InterPro" id="IPR044924">
    <property type="entry name" value="HAD-SF_hydro_IA_REG-2-like_cap"/>
</dbReference>
<accession>A0ABU5U9A2</accession>
<dbReference type="InterPro" id="IPR006439">
    <property type="entry name" value="HAD-SF_hydro_IA"/>
</dbReference>